<dbReference type="EMBL" id="CP002529">
    <property type="protein sequence ID" value="ADY01698.1"/>
    <property type="molecule type" value="Genomic_DNA"/>
</dbReference>
<dbReference type="GeneID" id="10289145"/>
<gene>
    <name evidence="1" type="ordered locus">VMUT_1493</name>
</gene>
<protein>
    <submittedName>
        <fullName evidence="1">Uncharacterized protein</fullName>
    </submittedName>
</protein>
<name>F0QTI5_VULM7</name>
<organism evidence="1 2">
    <name type="scientific">Vulcanisaeta moutnovskia (strain 768-28)</name>
    <dbReference type="NCBI Taxonomy" id="985053"/>
    <lineage>
        <taxon>Archaea</taxon>
        <taxon>Thermoproteota</taxon>
        <taxon>Thermoprotei</taxon>
        <taxon>Thermoproteales</taxon>
        <taxon>Thermoproteaceae</taxon>
        <taxon>Vulcanisaeta</taxon>
    </lineage>
</organism>
<dbReference type="RefSeq" id="WP_013604860.1">
    <property type="nucleotide sequence ID" value="NC_015151.1"/>
</dbReference>
<evidence type="ECO:0000313" key="2">
    <source>
        <dbReference type="Proteomes" id="UP000007485"/>
    </source>
</evidence>
<reference evidence="1 2" key="1">
    <citation type="journal article" date="2011" name="J. Bacteriol.">
        <title>Complete genome sequence of 'Vulcanisaeta moutnovskia' strain 768-28, a novel member of the hyperthermophilic crenarchaeal genus vulcanisaeta.</title>
        <authorList>
            <person name="Gumerov V.M."/>
            <person name="Mardanov A.V."/>
            <person name="Beletsky A.V."/>
            <person name="Prokofeva M.I."/>
            <person name="Bonch-Osmolovskaya E.A."/>
            <person name="Ravin N.V."/>
            <person name="Skryabin K.G."/>
        </authorList>
    </citation>
    <scope>NUCLEOTIDE SEQUENCE [LARGE SCALE GENOMIC DNA]</scope>
    <source>
        <strain evidence="1 2">768-28</strain>
    </source>
</reference>
<dbReference type="AlphaFoldDB" id="F0QTI5"/>
<dbReference type="HOGENOM" id="CLU_1727338_0_0_2"/>
<dbReference type="eggNOG" id="arCOG13840">
    <property type="taxonomic scope" value="Archaea"/>
</dbReference>
<proteinExistence type="predicted"/>
<accession>F0QTI5</accession>
<dbReference type="KEGG" id="vmo:VMUT_1493"/>
<keyword evidence="2" id="KW-1185">Reference proteome</keyword>
<dbReference type="STRING" id="985053.VMUT_1493"/>
<dbReference type="Proteomes" id="UP000007485">
    <property type="component" value="Chromosome"/>
</dbReference>
<evidence type="ECO:0000313" key="1">
    <source>
        <dbReference type="EMBL" id="ADY01698.1"/>
    </source>
</evidence>
<sequence>MPQTVAINIVDLYYSREDDYDKAKIIELAEIIKFIYDNFPRDKICIADEKDIKKKKYMKAIQDLFSPEIELSPCNCNYESFMKDDRCTNCISVEKHESHYVVCCLGKGVDAVLTVKCGCDKFREGIKNECIANGIFNCKDIESTRCWVLCT</sequence>